<dbReference type="SUPFAM" id="SSF55073">
    <property type="entry name" value="Nucleotide cyclase"/>
    <property type="match status" value="1"/>
</dbReference>
<dbReference type="InterPro" id="IPR000160">
    <property type="entry name" value="GGDEF_dom"/>
</dbReference>
<dbReference type="PANTHER" id="PTHR45138">
    <property type="entry name" value="REGULATORY COMPONENTS OF SENSORY TRANSDUCTION SYSTEM"/>
    <property type="match status" value="1"/>
</dbReference>
<evidence type="ECO:0000256" key="4">
    <source>
        <dbReference type="SAM" id="Phobius"/>
    </source>
</evidence>
<feature type="transmembrane region" description="Helical" evidence="4">
    <location>
        <begin position="48"/>
        <end position="68"/>
    </location>
</feature>
<dbReference type="PROSITE" id="PS50887">
    <property type="entry name" value="GGDEF"/>
    <property type="match status" value="1"/>
</dbReference>
<dbReference type="SMART" id="SM00267">
    <property type="entry name" value="GGDEF"/>
    <property type="match status" value="1"/>
</dbReference>
<reference evidence="6 7" key="1">
    <citation type="submission" date="2017-10" db="EMBL/GenBank/DDBJ databases">
        <authorList>
            <person name="Regsiter A."/>
            <person name="William W."/>
        </authorList>
    </citation>
    <scope>NUCLEOTIDE SEQUENCE [LARGE SCALE GENOMIC DNA]</scope>
    <source>
        <strain evidence="6 7">CFBP6991</strain>
    </source>
</reference>
<evidence type="ECO:0000259" key="5">
    <source>
        <dbReference type="PROSITE" id="PS50887"/>
    </source>
</evidence>
<dbReference type="NCBIfam" id="TIGR00254">
    <property type="entry name" value="GGDEF"/>
    <property type="match status" value="1"/>
</dbReference>
<dbReference type="Pfam" id="PF13185">
    <property type="entry name" value="GAF_2"/>
    <property type="match status" value="1"/>
</dbReference>
<evidence type="ECO:0000256" key="2">
    <source>
        <dbReference type="ARBA" id="ARBA00012528"/>
    </source>
</evidence>
<dbReference type="InterPro" id="IPR043128">
    <property type="entry name" value="Rev_trsase/Diguanyl_cyclase"/>
</dbReference>
<organism evidence="6 7">
    <name type="scientific">Xanthomonas campestris pv. phaseoli</name>
    <dbReference type="NCBI Taxonomy" id="317013"/>
    <lineage>
        <taxon>Bacteria</taxon>
        <taxon>Pseudomonadati</taxon>
        <taxon>Pseudomonadota</taxon>
        <taxon>Gammaproteobacteria</taxon>
        <taxon>Lysobacterales</taxon>
        <taxon>Lysobacteraceae</taxon>
        <taxon>Xanthomonas</taxon>
    </lineage>
</organism>
<feature type="domain" description="GGDEF" evidence="5">
    <location>
        <begin position="465"/>
        <end position="599"/>
    </location>
</feature>
<dbReference type="EMBL" id="OCZC01000070">
    <property type="protein sequence ID" value="SOO25276.1"/>
    <property type="molecule type" value="Genomic_DNA"/>
</dbReference>
<dbReference type="GO" id="GO:1902201">
    <property type="term" value="P:negative regulation of bacterial-type flagellum-dependent cell motility"/>
    <property type="evidence" value="ECO:0007669"/>
    <property type="project" value="TreeGrafter"/>
</dbReference>
<dbReference type="InterPro" id="IPR007891">
    <property type="entry name" value="CHASE3"/>
</dbReference>
<dbReference type="EC" id="2.7.7.65" evidence="2"/>
<sequence length="604" mass="65512">MTLRPGAMCRLPADSASEVERRHAACIELDQTIVPGNAVLTKRNKRRAAGALLVGGLIFVLIGVGGYLTTQRSLSDAGWVTHTQEVIASIDEIQAGMLSAESSARGYVLTDNEAFLGVYADAIGRLPERIVRLDALVQDNPTQRRNVVVLSRLVDARLAQIDELLHSYRKQGLDGARAAIARGVFQTSSSLRRQVQTMTELERQQLIRRNAATTRSAQWVLWVTVIGIASGLLVMLLAYRLLSRELERRTRAEDDASRTSERLIESFAALERTSAGLEALARYSGLLQNCRDAEEALEITARTIAPLIPGAAGAVYLLRASRDRAEQVVAWGEMADDASASIAPDNCWALRRDRTHVVMDAGQGMLCQHAGVNLPAHAATACIPLSAQGTQLGMLALRSEDPDDLASLTVAEAAAEQLSLALHNLRLRETLRQQSIRDPLTGLYNRRYLEETLSHELARCTRRALPLSVLMLDVDHFKRFNDLHGHSGGDRVLAAIGELLLAQTRGEDICCRYGGEELTIILPEVDLPTACMMAEKLRAGIEALQVMGDGVCLPKVTASFGAASFPAHASTVASLLQRADAALYRAKQGGRNQVVSADVLVSVA</sequence>
<dbReference type="SMART" id="SM00065">
    <property type="entry name" value="GAF"/>
    <property type="match status" value="1"/>
</dbReference>
<keyword evidence="4" id="KW-0812">Transmembrane</keyword>
<dbReference type="Proteomes" id="UP000234345">
    <property type="component" value="Unassembled WGS sequence"/>
</dbReference>
<evidence type="ECO:0000256" key="1">
    <source>
        <dbReference type="ARBA" id="ARBA00001946"/>
    </source>
</evidence>
<dbReference type="InterPro" id="IPR003018">
    <property type="entry name" value="GAF"/>
</dbReference>
<comment type="caution">
    <text evidence="6">The sequence shown here is derived from an EMBL/GenBank/DDBJ whole genome shotgun (WGS) entry which is preliminary data.</text>
</comment>
<protein>
    <recommendedName>
        <fullName evidence="2">diguanylate cyclase</fullName>
        <ecNumber evidence="2">2.7.7.65</ecNumber>
    </recommendedName>
</protein>
<dbReference type="Pfam" id="PF05227">
    <property type="entry name" value="CHASE3"/>
    <property type="match status" value="1"/>
</dbReference>
<dbReference type="GO" id="GO:0043709">
    <property type="term" value="P:cell adhesion involved in single-species biofilm formation"/>
    <property type="evidence" value="ECO:0007669"/>
    <property type="project" value="TreeGrafter"/>
</dbReference>
<dbReference type="Gene3D" id="3.30.70.270">
    <property type="match status" value="1"/>
</dbReference>
<comment type="catalytic activity">
    <reaction evidence="3">
        <text>2 GTP = 3',3'-c-di-GMP + 2 diphosphate</text>
        <dbReference type="Rhea" id="RHEA:24898"/>
        <dbReference type="ChEBI" id="CHEBI:33019"/>
        <dbReference type="ChEBI" id="CHEBI:37565"/>
        <dbReference type="ChEBI" id="CHEBI:58805"/>
        <dbReference type="EC" id="2.7.7.65"/>
    </reaction>
</comment>
<dbReference type="InterPro" id="IPR050469">
    <property type="entry name" value="Diguanylate_Cyclase"/>
</dbReference>
<dbReference type="InterPro" id="IPR029016">
    <property type="entry name" value="GAF-like_dom_sf"/>
</dbReference>
<evidence type="ECO:0000313" key="7">
    <source>
        <dbReference type="Proteomes" id="UP000234345"/>
    </source>
</evidence>
<name>A0A7Z7J318_XANCH</name>
<dbReference type="CDD" id="cd01949">
    <property type="entry name" value="GGDEF"/>
    <property type="match status" value="1"/>
</dbReference>
<dbReference type="FunFam" id="3.30.70.270:FF:000001">
    <property type="entry name" value="Diguanylate cyclase domain protein"/>
    <property type="match status" value="1"/>
</dbReference>
<dbReference type="GO" id="GO:0052621">
    <property type="term" value="F:diguanylate cyclase activity"/>
    <property type="evidence" value="ECO:0007669"/>
    <property type="project" value="UniProtKB-EC"/>
</dbReference>
<dbReference type="PANTHER" id="PTHR45138:SF9">
    <property type="entry name" value="DIGUANYLATE CYCLASE DGCM-RELATED"/>
    <property type="match status" value="1"/>
</dbReference>
<proteinExistence type="predicted"/>
<comment type="cofactor">
    <cofactor evidence="1">
        <name>Mg(2+)</name>
        <dbReference type="ChEBI" id="CHEBI:18420"/>
    </cofactor>
</comment>
<dbReference type="FunFam" id="3.30.450.40:FF:000082">
    <property type="entry name" value="Sensor histidine kinase"/>
    <property type="match status" value="1"/>
</dbReference>
<dbReference type="CDD" id="cd19410">
    <property type="entry name" value="HK9-like_sensor"/>
    <property type="match status" value="1"/>
</dbReference>
<keyword evidence="4" id="KW-1133">Transmembrane helix</keyword>
<feature type="transmembrane region" description="Helical" evidence="4">
    <location>
        <begin position="219"/>
        <end position="242"/>
    </location>
</feature>
<accession>A0A7Z7J318</accession>
<keyword evidence="4" id="KW-0472">Membrane</keyword>
<dbReference type="SUPFAM" id="SSF55781">
    <property type="entry name" value="GAF domain-like"/>
    <property type="match status" value="1"/>
</dbReference>
<dbReference type="GO" id="GO:0005886">
    <property type="term" value="C:plasma membrane"/>
    <property type="evidence" value="ECO:0007669"/>
    <property type="project" value="TreeGrafter"/>
</dbReference>
<gene>
    <name evidence="6" type="ORF">XFF6991_430100</name>
</gene>
<dbReference type="AlphaFoldDB" id="A0A7Z7J318"/>
<evidence type="ECO:0000256" key="3">
    <source>
        <dbReference type="ARBA" id="ARBA00034247"/>
    </source>
</evidence>
<evidence type="ECO:0000313" key="6">
    <source>
        <dbReference type="EMBL" id="SOO25276.1"/>
    </source>
</evidence>
<dbReference type="InterPro" id="IPR029787">
    <property type="entry name" value="Nucleotide_cyclase"/>
</dbReference>
<dbReference type="Gene3D" id="3.30.450.40">
    <property type="match status" value="1"/>
</dbReference>
<dbReference type="Pfam" id="PF00990">
    <property type="entry name" value="GGDEF"/>
    <property type="match status" value="1"/>
</dbReference>